<dbReference type="InterPro" id="IPR010982">
    <property type="entry name" value="Lambda_DNA-bd_dom_sf"/>
</dbReference>
<gene>
    <name evidence="7" type="ORF">B2A_02648</name>
</gene>
<dbReference type="GO" id="GO:0003700">
    <property type="term" value="F:DNA-binding transcription factor activity"/>
    <property type="evidence" value="ECO:0007669"/>
    <property type="project" value="TreeGrafter"/>
</dbReference>
<dbReference type="InterPro" id="IPR000843">
    <property type="entry name" value="HTH_LacI"/>
</dbReference>
<dbReference type="AlphaFoldDB" id="T1CB22"/>
<proteinExistence type="predicted"/>
<dbReference type="GO" id="GO:0097367">
    <property type="term" value="F:carbohydrate derivative binding"/>
    <property type="evidence" value="ECO:0007669"/>
    <property type="project" value="InterPro"/>
</dbReference>
<evidence type="ECO:0000256" key="3">
    <source>
        <dbReference type="ARBA" id="ARBA00023125"/>
    </source>
</evidence>
<dbReference type="Gene3D" id="3.40.50.10490">
    <property type="entry name" value="Glucose-6-phosphate isomerase like protein, domain 1"/>
    <property type="match status" value="1"/>
</dbReference>
<dbReference type="Gene3D" id="3.40.50.2300">
    <property type="match status" value="2"/>
</dbReference>
<dbReference type="FunFam" id="3.40.50.2300:FF:000215">
    <property type="entry name" value="LacI family DNA-binding transcriptional regulator"/>
    <property type="match status" value="1"/>
</dbReference>
<dbReference type="CDD" id="cd05008">
    <property type="entry name" value="SIS_GlmS_GlmD_1"/>
    <property type="match status" value="1"/>
</dbReference>
<dbReference type="PROSITE" id="PS50932">
    <property type="entry name" value="HTH_LACI_2"/>
    <property type="match status" value="1"/>
</dbReference>
<feature type="domain" description="SIS" evidence="6">
    <location>
        <begin position="439"/>
        <end position="550"/>
    </location>
</feature>
<dbReference type="PANTHER" id="PTHR30146">
    <property type="entry name" value="LACI-RELATED TRANSCRIPTIONAL REPRESSOR"/>
    <property type="match status" value="1"/>
</dbReference>
<accession>T1CB22</accession>
<dbReference type="SUPFAM" id="SSF53697">
    <property type="entry name" value="SIS domain"/>
    <property type="match status" value="1"/>
</dbReference>
<organism evidence="7">
    <name type="scientific">mine drainage metagenome</name>
    <dbReference type="NCBI Taxonomy" id="410659"/>
    <lineage>
        <taxon>unclassified sequences</taxon>
        <taxon>metagenomes</taxon>
        <taxon>ecological metagenomes</taxon>
    </lineage>
</organism>
<evidence type="ECO:0000259" key="5">
    <source>
        <dbReference type="PROSITE" id="PS50932"/>
    </source>
</evidence>
<evidence type="ECO:0000313" key="7">
    <source>
        <dbReference type="EMBL" id="EQD62859.1"/>
    </source>
</evidence>
<reference evidence="7" key="1">
    <citation type="submission" date="2013-08" db="EMBL/GenBank/DDBJ databases">
        <authorList>
            <person name="Mendez C."/>
            <person name="Richter M."/>
            <person name="Ferrer M."/>
            <person name="Sanchez J."/>
        </authorList>
    </citation>
    <scope>NUCLEOTIDE SEQUENCE</scope>
</reference>
<evidence type="ECO:0000256" key="2">
    <source>
        <dbReference type="ARBA" id="ARBA00023015"/>
    </source>
</evidence>
<keyword evidence="4" id="KW-0804">Transcription</keyword>
<dbReference type="PROSITE" id="PS51464">
    <property type="entry name" value="SIS"/>
    <property type="match status" value="1"/>
</dbReference>
<comment type="caution">
    <text evidence="7">The sequence shown here is derived from an EMBL/GenBank/DDBJ whole genome shotgun (WGS) entry which is preliminary data.</text>
</comment>
<dbReference type="InterPro" id="IPR046348">
    <property type="entry name" value="SIS_dom_sf"/>
</dbReference>
<keyword evidence="3" id="KW-0238">DNA-binding</keyword>
<dbReference type="InterPro" id="IPR001347">
    <property type="entry name" value="SIS_dom"/>
</dbReference>
<feature type="non-terminal residue" evidence="7">
    <location>
        <position position="550"/>
    </location>
</feature>
<reference evidence="7" key="2">
    <citation type="journal article" date="2014" name="ISME J.">
        <title>Microbial stratification in low pH oxic and suboxic macroscopic growths along an acid mine drainage.</title>
        <authorList>
            <person name="Mendez-Garcia C."/>
            <person name="Mesa V."/>
            <person name="Sprenger R.R."/>
            <person name="Richter M."/>
            <person name="Diez M.S."/>
            <person name="Solano J."/>
            <person name="Bargiela R."/>
            <person name="Golyshina O.V."/>
            <person name="Manteca A."/>
            <person name="Ramos J.L."/>
            <person name="Gallego J.R."/>
            <person name="Llorente I."/>
            <person name="Martins Dos Santos V.A."/>
            <person name="Jensen O.N."/>
            <person name="Pelaez A.I."/>
            <person name="Sanchez J."/>
            <person name="Ferrer M."/>
        </authorList>
    </citation>
    <scope>NUCLEOTIDE SEQUENCE</scope>
</reference>
<dbReference type="InterPro" id="IPR028082">
    <property type="entry name" value="Peripla_BP_I"/>
</dbReference>
<dbReference type="EMBL" id="AUZZ01001797">
    <property type="protein sequence ID" value="EQD62859.1"/>
    <property type="molecule type" value="Genomic_DNA"/>
</dbReference>
<evidence type="ECO:0000256" key="1">
    <source>
        <dbReference type="ARBA" id="ARBA00022737"/>
    </source>
</evidence>
<sequence length="550" mass="59402">KVSVKTVSRVINRETSVLAGTQQRVLRAINDLNYQPNMAARNLRSARAYAMGLVYDNPNPYYIISAQNGVLSACREAGFGLQIHPCDSSSATLLEELLDLVRHSHLAGLVLAPPMSERAELISALAAHGIPFVRIISAAADPQDGYPCVYVDDRDAAYDITKHLIQLGHQRIGFIWGGTSHRSSSERYLGYESALKDYGLPLDRKLVIPGDYSFDDGFRGARKLLALRDRPTAIFGSNDEIAAGVLAAAKSSGMEVPFELSITGFEDSPFSRQSWPALTTANQATEDIARQAHCCCWRICRLPMLQLKESRCRRIRVSARFLSCAVPRHPHGSPLRRAELRASRCVARQWLRPSCLPHCESPAESRAAWRADGFCANVAACGDQVRLVLRTRQGSNMNPQPGNTTPASLPPTRMFTEAAEAADAIAHMLSRNAAVIDRLAVRLRAAPPPFVVTCARGSSDHAATFAKYVIETQLGVVTASASPSVASLYATTPRLAGALYLAISQSGRSPDLLRSARAARDAGACVVAMVNAEDSPLAAAAEIVIPLHAG</sequence>
<dbReference type="CDD" id="cd01545">
    <property type="entry name" value="PBP1_SalR"/>
    <property type="match status" value="1"/>
</dbReference>
<dbReference type="InterPro" id="IPR035466">
    <property type="entry name" value="GlmS/AgaS_SIS"/>
</dbReference>
<dbReference type="GO" id="GO:0000976">
    <property type="term" value="F:transcription cis-regulatory region binding"/>
    <property type="evidence" value="ECO:0007669"/>
    <property type="project" value="TreeGrafter"/>
</dbReference>
<dbReference type="Pfam" id="PF00532">
    <property type="entry name" value="Peripla_BP_1"/>
    <property type="match status" value="1"/>
</dbReference>
<dbReference type="InterPro" id="IPR001761">
    <property type="entry name" value="Peripla_BP/Lac1_sug-bd_dom"/>
</dbReference>
<dbReference type="Pfam" id="PF00356">
    <property type="entry name" value="LacI"/>
    <property type="match status" value="1"/>
</dbReference>
<evidence type="ECO:0000256" key="4">
    <source>
        <dbReference type="ARBA" id="ARBA00023163"/>
    </source>
</evidence>
<dbReference type="SUPFAM" id="SSF47413">
    <property type="entry name" value="lambda repressor-like DNA-binding domains"/>
    <property type="match status" value="1"/>
</dbReference>
<protein>
    <submittedName>
        <fullName evidence="7">Transcriptional regulator, LacI family</fullName>
    </submittedName>
</protein>
<keyword evidence="2" id="KW-0805">Transcription regulation</keyword>
<keyword evidence="1" id="KW-0677">Repeat</keyword>
<dbReference type="PANTHER" id="PTHR30146:SF153">
    <property type="entry name" value="LACTOSE OPERON REPRESSOR"/>
    <property type="match status" value="1"/>
</dbReference>
<dbReference type="SMART" id="SM00354">
    <property type="entry name" value="HTH_LACI"/>
    <property type="match status" value="1"/>
</dbReference>
<dbReference type="Pfam" id="PF01380">
    <property type="entry name" value="SIS"/>
    <property type="match status" value="1"/>
</dbReference>
<evidence type="ECO:0000259" key="6">
    <source>
        <dbReference type="PROSITE" id="PS51464"/>
    </source>
</evidence>
<dbReference type="CDD" id="cd01392">
    <property type="entry name" value="HTH_LacI"/>
    <property type="match status" value="1"/>
</dbReference>
<feature type="non-terminal residue" evidence="7">
    <location>
        <position position="1"/>
    </location>
</feature>
<dbReference type="Gene3D" id="1.10.260.40">
    <property type="entry name" value="lambda repressor-like DNA-binding domains"/>
    <property type="match status" value="1"/>
</dbReference>
<name>T1CB22_9ZZZZ</name>
<dbReference type="SUPFAM" id="SSF53822">
    <property type="entry name" value="Periplasmic binding protein-like I"/>
    <property type="match status" value="1"/>
</dbReference>
<feature type="domain" description="HTH lacI-type" evidence="5">
    <location>
        <begin position="1"/>
        <end position="45"/>
    </location>
</feature>
<dbReference type="GO" id="GO:1901135">
    <property type="term" value="P:carbohydrate derivative metabolic process"/>
    <property type="evidence" value="ECO:0007669"/>
    <property type="project" value="InterPro"/>
</dbReference>